<comment type="similarity">
    <text evidence="1 4">Belongs to the PstS family.</text>
</comment>
<evidence type="ECO:0000313" key="7">
    <source>
        <dbReference type="Proteomes" id="UP000254848"/>
    </source>
</evidence>
<keyword evidence="7" id="KW-1185">Reference proteome</keyword>
<dbReference type="Pfam" id="PF12849">
    <property type="entry name" value="PBP_like_2"/>
    <property type="match status" value="1"/>
</dbReference>
<protein>
    <recommendedName>
        <fullName evidence="4">Phosphate-binding protein</fullName>
    </recommendedName>
</protein>
<dbReference type="GO" id="GO:0006817">
    <property type="term" value="P:phosphate ion transport"/>
    <property type="evidence" value="ECO:0007669"/>
    <property type="project" value="UniProtKB-UniRule"/>
</dbReference>
<reference evidence="6 7" key="1">
    <citation type="submission" date="2018-07" db="EMBL/GenBank/DDBJ databases">
        <title>Genomic Encyclopedia of Type Strains, Phase IV (KMG-IV): sequencing the most valuable type-strain genomes for metagenomic binning, comparative biology and taxonomic classification.</title>
        <authorList>
            <person name="Goeker M."/>
        </authorList>
    </citation>
    <scope>NUCLEOTIDE SEQUENCE [LARGE SCALE GENOMIC DNA]</scope>
    <source>
        <strain evidence="6 7">DSM 103736</strain>
    </source>
</reference>
<dbReference type="PANTHER" id="PTHR30570">
    <property type="entry name" value="PERIPLASMIC PHOSPHATE BINDING COMPONENT OF PHOSPHATE ABC TRANSPORTER"/>
    <property type="match status" value="1"/>
</dbReference>
<dbReference type="PANTHER" id="PTHR30570:SF6">
    <property type="entry name" value="PHOSPHATE-BINDING PROTEIN PSTS"/>
    <property type="match status" value="1"/>
</dbReference>
<feature type="domain" description="PBP" evidence="5">
    <location>
        <begin position="29"/>
        <end position="285"/>
    </location>
</feature>
<evidence type="ECO:0000313" key="6">
    <source>
        <dbReference type="EMBL" id="RDK92041.1"/>
    </source>
</evidence>
<dbReference type="EMBL" id="QRAP01000004">
    <property type="protein sequence ID" value="RDK92041.1"/>
    <property type="molecule type" value="Genomic_DNA"/>
</dbReference>
<dbReference type="InterPro" id="IPR011862">
    <property type="entry name" value="Phos-bd"/>
</dbReference>
<evidence type="ECO:0000256" key="1">
    <source>
        <dbReference type="ARBA" id="ARBA00008725"/>
    </source>
</evidence>
<dbReference type="InterPro" id="IPR024370">
    <property type="entry name" value="PBP_domain"/>
</dbReference>
<feature type="chain" id="PRO_5027162144" description="Phosphate-binding protein" evidence="4">
    <location>
        <begin position="24"/>
        <end position="312"/>
    </location>
</feature>
<keyword evidence="4" id="KW-0964">Secreted</keyword>
<keyword evidence="2 4" id="KW-0813">Transport</keyword>
<keyword evidence="3 4" id="KW-0732">Signal</keyword>
<sequence length="312" mass="32871">MRGWKKTLALLCLAWGLAGSAAAQQMILSGNLSSAGSDTMANLMGLWRDVFTHAYPNVNVQMQAAGSSSAPTALVAGAVQLGPMSRPMKEAEIAAFEQRYGYPPLAVPVAQDALVLLVHQDNPLRSITFRQLDAVFSRTLRCGAAAPVTRWSQLGVTAGSWQRRALTLYGRNSASGTYGFFKQQVLCDGDFVNRVNELPGSSSVVQAVAGSLGGIGYAGMGFRASGVHVLAVGRTGGEPVMPTAENVMAGKYPLARELYIYVNKAPGKPLSPLTAAFLSSVLSPEGQAAVVKDGYLPLAGDVVEKVRRELGI</sequence>
<dbReference type="Proteomes" id="UP000254848">
    <property type="component" value="Unassembled WGS sequence"/>
</dbReference>
<feature type="signal peptide" evidence="4">
    <location>
        <begin position="1"/>
        <end position="23"/>
    </location>
</feature>
<dbReference type="GO" id="GO:0042597">
    <property type="term" value="C:periplasmic space"/>
    <property type="evidence" value="ECO:0007669"/>
    <property type="project" value="UniProtKB-SubCell"/>
</dbReference>
<dbReference type="InterPro" id="IPR050811">
    <property type="entry name" value="Phosphate_ABC_transporter"/>
</dbReference>
<dbReference type="SUPFAM" id="SSF53850">
    <property type="entry name" value="Periplasmic binding protein-like II"/>
    <property type="match status" value="1"/>
</dbReference>
<dbReference type="OrthoDB" id="9765713at2"/>
<keyword evidence="4" id="KW-0574">Periplasm</keyword>
<evidence type="ECO:0000259" key="5">
    <source>
        <dbReference type="Pfam" id="PF12849"/>
    </source>
</evidence>
<dbReference type="NCBIfam" id="TIGR02136">
    <property type="entry name" value="ptsS_2"/>
    <property type="match status" value="1"/>
</dbReference>
<dbReference type="AlphaFoldDB" id="A0A370QS90"/>
<comment type="caution">
    <text evidence="6">The sequence shown here is derived from an EMBL/GenBank/DDBJ whole genome shotgun (WGS) entry which is preliminary data.</text>
</comment>
<comment type="function">
    <text evidence="4">Involved in the system for phosphate transport across the cytoplasmic membrane.</text>
</comment>
<organism evidence="6 7">
    <name type="scientific">Enterobacillus tribolii</name>
    <dbReference type="NCBI Taxonomy" id="1487935"/>
    <lineage>
        <taxon>Bacteria</taxon>
        <taxon>Pseudomonadati</taxon>
        <taxon>Pseudomonadota</taxon>
        <taxon>Gammaproteobacteria</taxon>
        <taxon>Enterobacterales</taxon>
        <taxon>Hafniaceae</taxon>
        <taxon>Enterobacillus</taxon>
    </lineage>
</organism>
<dbReference type="RefSeq" id="WP_115458369.1">
    <property type="nucleotide sequence ID" value="NZ_QRAP01000004.1"/>
</dbReference>
<evidence type="ECO:0000256" key="2">
    <source>
        <dbReference type="ARBA" id="ARBA00022448"/>
    </source>
</evidence>
<name>A0A370QS90_9GAMM</name>
<dbReference type="CDD" id="cd13653">
    <property type="entry name" value="PBP2_phosphate_like_1"/>
    <property type="match status" value="1"/>
</dbReference>
<dbReference type="Gene3D" id="3.40.190.10">
    <property type="entry name" value="Periplasmic binding protein-like II"/>
    <property type="match status" value="2"/>
</dbReference>
<accession>A0A370QS90</accession>
<dbReference type="GO" id="GO:0005576">
    <property type="term" value="C:extracellular region"/>
    <property type="evidence" value="ECO:0007669"/>
    <property type="project" value="UniProtKB-SubCell"/>
</dbReference>
<dbReference type="GO" id="GO:0042301">
    <property type="term" value="F:phosphate ion binding"/>
    <property type="evidence" value="ECO:0007669"/>
    <property type="project" value="UniProtKB-UniRule"/>
</dbReference>
<proteinExistence type="inferred from homology"/>
<dbReference type="GO" id="GO:0007155">
    <property type="term" value="P:cell adhesion"/>
    <property type="evidence" value="ECO:0007669"/>
    <property type="project" value="UniProtKB-UniRule"/>
</dbReference>
<keyword evidence="4" id="KW-0592">Phosphate transport</keyword>
<comment type="subcellular location">
    <subcellularLocation>
        <location evidence="4">Periplasm</location>
    </subcellularLocation>
    <subcellularLocation>
        <location evidence="4">Secreted</location>
    </subcellularLocation>
</comment>
<gene>
    <name evidence="6" type="ORF">C8D90_104195</name>
</gene>
<evidence type="ECO:0000256" key="3">
    <source>
        <dbReference type="ARBA" id="ARBA00022729"/>
    </source>
</evidence>
<evidence type="ECO:0000256" key="4">
    <source>
        <dbReference type="RuleBase" id="RU367119"/>
    </source>
</evidence>